<evidence type="ECO:0000313" key="6">
    <source>
        <dbReference type="EMBL" id="CAF4109267.1"/>
    </source>
</evidence>
<dbReference type="PANTHER" id="PTHR43313">
    <property type="entry name" value="SHORT-CHAIN DEHYDROGENASE/REDUCTASE FAMILY 9C"/>
    <property type="match status" value="1"/>
</dbReference>
<dbReference type="EMBL" id="CAJNRE010007662">
    <property type="protein sequence ID" value="CAF2066897.1"/>
    <property type="molecule type" value="Genomic_DNA"/>
</dbReference>
<dbReference type="PRINTS" id="PR00081">
    <property type="entry name" value="GDHRDH"/>
</dbReference>
<keyword evidence="2" id="KW-0732">Signal</keyword>
<accession>A0A816QYT7</accession>
<comment type="similarity">
    <text evidence="1">Belongs to the short-chain dehydrogenases/reductases (SDR) family.</text>
</comment>
<evidence type="ECO:0000313" key="8">
    <source>
        <dbReference type="EMBL" id="CAF4464791.1"/>
    </source>
</evidence>
<comment type="caution">
    <text evidence="5">The sequence shown here is derived from an EMBL/GenBank/DDBJ whole genome shotgun (WGS) entry which is preliminary data.</text>
</comment>
<protein>
    <submittedName>
        <fullName evidence="5">Uncharacterized protein</fullName>
    </submittedName>
</protein>
<dbReference type="Pfam" id="PF00106">
    <property type="entry name" value="adh_short"/>
    <property type="match status" value="1"/>
</dbReference>
<dbReference type="Proteomes" id="UP000663834">
    <property type="component" value="Unassembled WGS sequence"/>
</dbReference>
<organism evidence="5 9">
    <name type="scientific">Rotaria magnacalcarata</name>
    <dbReference type="NCBI Taxonomy" id="392030"/>
    <lineage>
        <taxon>Eukaryota</taxon>
        <taxon>Metazoa</taxon>
        <taxon>Spiralia</taxon>
        <taxon>Gnathifera</taxon>
        <taxon>Rotifera</taxon>
        <taxon>Eurotatoria</taxon>
        <taxon>Bdelloidea</taxon>
        <taxon>Philodinida</taxon>
        <taxon>Philodinidae</taxon>
        <taxon>Rotaria</taxon>
    </lineage>
</organism>
<feature type="signal peptide" evidence="2">
    <location>
        <begin position="1"/>
        <end position="16"/>
    </location>
</feature>
<dbReference type="OrthoDB" id="5296at2759"/>
<evidence type="ECO:0000313" key="7">
    <source>
        <dbReference type="EMBL" id="CAF4279174.1"/>
    </source>
</evidence>
<evidence type="ECO:0000313" key="5">
    <source>
        <dbReference type="EMBL" id="CAF2066897.1"/>
    </source>
</evidence>
<feature type="chain" id="PRO_5036230430" evidence="2">
    <location>
        <begin position="17"/>
        <end position="324"/>
    </location>
</feature>
<dbReference type="EMBL" id="CAJNOW010018850">
    <property type="protein sequence ID" value="CAF1669030.1"/>
    <property type="molecule type" value="Genomic_DNA"/>
</dbReference>
<evidence type="ECO:0000313" key="3">
    <source>
        <dbReference type="EMBL" id="CAF1587468.1"/>
    </source>
</evidence>
<proteinExistence type="inferred from homology"/>
<dbReference type="AlphaFoldDB" id="A0A816QYT7"/>
<sequence>MCVVIWLALILYLAYRLYQHLCPSPNINPHGKYVLISGCDTGFGHALAIELDKQGFNVFAAVYNPNNKLSVTSELSARATVFDPDITLENDIDAAYDIVKDKTDTLHALVNNAGIGQGGLIDWGSLESIRNIMNVNFFGHVAMTKKFLPLLLVKRDSRVINICSASGYLAKPSMPAYCSSKFAFESFSDCLRREMFAWGLHVCIIEPSFMRTPIIDGHERSLSNLWSKLPSDVKDRWGEDFFDSYVQKVATNPFIQYAENPNKVVRALKHAVTNTVPKIRYRPGWQNLIFFSLSMIPTWLADVIIVTVTNPAVLPAGVKTQIKS</sequence>
<name>A0A816QYT7_9BILA</name>
<dbReference type="SUPFAM" id="SSF51735">
    <property type="entry name" value="NAD(P)-binding Rossmann-fold domains"/>
    <property type="match status" value="1"/>
</dbReference>
<evidence type="ECO:0000256" key="2">
    <source>
        <dbReference type="SAM" id="SignalP"/>
    </source>
</evidence>
<dbReference type="Proteomes" id="UP000663824">
    <property type="component" value="Unassembled WGS sequence"/>
</dbReference>
<evidence type="ECO:0000256" key="1">
    <source>
        <dbReference type="RuleBase" id="RU000363"/>
    </source>
</evidence>
<gene>
    <name evidence="7" type="ORF">BYL167_LOCUS26630</name>
    <name evidence="3" type="ORF">CJN711_LOCUS33661</name>
    <name evidence="8" type="ORF">GIL414_LOCUS33050</name>
    <name evidence="4" type="ORF">KQP761_LOCUS33857</name>
    <name evidence="5" type="ORF">MBJ925_LOCUS16036</name>
    <name evidence="6" type="ORF">SMN809_LOCUS17726</name>
</gene>
<dbReference type="EMBL" id="CAJOBJ010072128">
    <property type="protein sequence ID" value="CAF4464791.1"/>
    <property type="molecule type" value="Genomic_DNA"/>
</dbReference>
<dbReference type="Proteomes" id="UP000681967">
    <property type="component" value="Unassembled WGS sequence"/>
</dbReference>
<dbReference type="InterPro" id="IPR036291">
    <property type="entry name" value="NAD(P)-bd_dom_sf"/>
</dbReference>
<dbReference type="GO" id="GO:0008202">
    <property type="term" value="P:steroid metabolic process"/>
    <property type="evidence" value="ECO:0007669"/>
    <property type="project" value="TreeGrafter"/>
</dbReference>
<reference evidence="5" key="1">
    <citation type="submission" date="2021-02" db="EMBL/GenBank/DDBJ databases">
        <authorList>
            <person name="Nowell W R."/>
        </authorList>
    </citation>
    <scope>NUCLEOTIDE SEQUENCE</scope>
</reference>
<dbReference type="EMBL" id="CAJNOV010016245">
    <property type="protein sequence ID" value="CAF1587468.1"/>
    <property type="molecule type" value="Genomic_DNA"/>
</dbReference>
<evidence type="ECO:0000313" key="4">
    <source>
        <dbReference type="EMBL" id="CAF1669030.1"/>
    </source>
</evidence>
<dbReference type="GO" id="GO:0016491">
    <property type="term" value="F:oxidoreductase activity"/>
    <property type="evidence" value="ECO:0007669"/>
    <property type="project" value="TreeGrafter"/>
</dbReference>
<dbReference type="PANTHER" id="PTHR43313:SF1">
    <property type="entry name" value="3BETA-HYDROXYSTEROID DEHYDROGENASE DHS-16"/>
    <property type="match status" value="1"/>
</dbReference>
<evidence type="ECO:0000313" key="9">
    <source>
        <dbReference type="Proteomes" id="UP000663824"/>
    </source>
</evidence>
<dbReference type="InterPro" id="IPR002347">
    <property type="entry name" value="SDR_fam"/>
</dbReference>
<dbReference type="Proteomes" id="UP000681720">
    <property type="component" value="Unassembled WGS sequence"/>
</dbReference>
<dbReference type="Proteomes" id="UP000663855">
    <property type="component" value="Unassembled WGS sequence"/>
</dbReference>
<dbReference type="EMBL" id="CAJOBH010031384">
    <property type="protein sequence ID" value="CAF4279174.1"/>
    <property type="molecule type" value="Genomic_DNA"/>
</dbReference>
<dbReference type="Gene3D" id="3.40.50.720">
    <property type="entry name" value="NAD(P)-binding Rossmann-like Domain"/>
    <property type="match status" value="1"/>
</dbReference>
<dbReference type="EMBL" id="CAJOBI010008301">
    <property type="protein sequence ID" value="CAF4109267.1"/>
    <property type="molecule type" value="Genomic_DNA"/>
</dbReference>
<dbReference type="Proteomes" id="UP000676336">
    <property type="component" value="Unassembled WGS sequence"/>
</dbReference>
<dbReference type="PRINTS" id="PR00080">
    <property type="entry name" value="SDRFAMILY"/>
</dbReference>